<sequence>MGSRSQSLILEWLRMIEDEPVPSEIPEWSYPSRNFPKVQDLYGKLPGIEDQLRRSTSVKEGGTNLPHLGLPPQKVAHVPHAQGTALETYKKEHMNDNFHASNVARGRLTV</sequence>
<evidence type="ECO:0000256" key="1">
    <source>
        <dbReference type="SAM" id="MobiDB-lite"/>
    </source>
</evidence>
<dbReference type="Proteomes" id="UP000326268">
    <property type="component" value="Unassembled WGS sequence"/>
</dbReference>
<feature type="non-terminal residue" evidence="2">
    <location>
        <position position="110"/>
    </location>
</feature>
<dbReference type="RefSeq" id="XP_031920315.1">
    <property type="nucleotide sequence ID" value="XM_032069506.1"/>
</dbReference>
<name>A0A5N6ZHV1_9EURO</name>
<feature type="region of interest" description="Disordered" evidence="1">
    <location>
        <begin position="55"/>
        <end position="74"/>
    </location>
</feature>
<gene>
    <name evidence="2" type="ORF">BDV27DRAFT_139720</name>
</gene>
<evidence type="ECO:0000313" key="3">
    <source>
        <dbReference type="Proteomes" id="UP000326268"/>
    </source>
</evidence>
<accession>A0A5N6ZHV1</accession>
<protein>
    <submittedName>
        <fullName evidence="2">Uncharacterized protein</fullName>
    </submittedName>
</protein>
<keyword evidence="3" id="KW-1185">Reference proteome</keyword>
<dbReference type="GeneID" id="43653952"/>
<dbReference type="EMBL" id="ML738078">
    <property type="protein sequence ID" value="KAE8357234.1"/>
    <property type="molecule type" value="Genomic_DNA"/>
</dbReference>
<reference evidence="2 3" key="1">
    <citation type="submission" date="2019-04" db="EMBL/GenBank/DDBJ databases">
        <title>Friends and foes A comparative genomics studyof 23 Aspergillus species from section Flavi.</title>
        <authorList>
            <consortium name="DOE Joint Genome Institute"/>
            <person name="Kjaerbolling I."/>
            <person name="Vesth T."/>
            <person name="Frisvad J.C."/>
            <person name="Nybo J.L."/>
            <person name="Theobald S."/>
            <person name="Kildgaard S."/>
            <person name="Isbrandt T."/>
            <person name="Kuo A."/>
            <person name="Sato A."/>
            <person name="Lyhne E.K."/>
            <person name="Kogle M.E."/>
            <person name="Wiebenga A."/>
            <person name="Kun R.S."/>
            <person name="Lubbers R.J."/>
            <person name="Makela M.R."/>
            <person name="Barry K."/>
            <person name="Chovatia M."/>
            <person name="Clum A."/>
            <person name="Daum C."/>
            <person name="Haridas S."/>
            <person name="He G."/>
            <person name="LaButti K."/>
            <person name="Lipzen A."/>
            <person name="Mondo S."/>
            <person name="Riley R."/>
            <person name="Salamov A."/>
            <person name="Simmons B.A."/>
            <person name="Magnuson J.K."/>
            <person name="Henrissat B."/>
            <person name="Mortensen U.H."/>
            <person name="Larsen T.O."/>
            <person name="Devries R.P."/>
            <person name="Grigoriev I.V."/>
            <person name="Machida M."/>
            <person name="Baker S.E."/>
            <person name="Andersen M.R."/>
        </authorList>
    </citation>
    <scope>NUCLEOTIDE SEQUENCE [LARGE SCALE GENOMIC DNA]</scope>
    <source>
        <strain evidence="2 3">CBS 763.97</strain>
    </source>
</reference>
<evidence type="ECO:0000313" key="2">
    <source>
        <dbReference type="EMBL" id="KAE8357234.1"/>
    </source>
</evidence>
<organism evidence="2 3">
    <name type="scientific">Aspergillus caelatus</name>
    <dbReference type="NCBI Taxonomy" id="61420"/>
    <lineage>
        <taxon>Eukaryota</taxon>
        <taxon>Fungi</taxon>
        <taxon>Dikarya</taxon>
        <taxon>Ascomycota</taxon>
        <taxon>Pezizomycotina</taxon>
        <taxon>Eurotiomycetes</taxon>
        <taxon>Eurotiomycetidae</taxon>
        <taxon>Eurotiales</taxon>
        <taxon>Aspergillaceae</taxon>
        <taxon>Aspergillus</taxon>
        <taxon>Aspergillus subgen. Circumdati</taxon>
    </lineage>
</organism>
<proteinExistence type="predicted"/>
<dbReference type="AlphaFoldDB" id="A0A5N6ZHV1"/>